<evidence type="ECO:0000259" key="4">
    <source>
        <dbReference type="PROSITE" id="PS01124"/>
    </source>
</evidence>
<dbReference type="OrthoDB" id="9815799at2"/>
<dbReference type="PROSITE" id="PS01124">
    <property type="entry name" value="HTH_ARAC_FAMILY_2"/>
    <property type="match status" value="1"/>
</dbReference>
<dbReference type="PANTHER" id="PTHR46796:SF15">
    <property type="entry name" value="BLL1074 PROTEIN"/>
    <property type="match status" value="1"/>
</dbReference>
<dbReference type="SMART" id="SM00342">
    <property type="entry name" value="HTH_ARAC"/>
    <property type="match status" value="1"/>
</dbReference>
<dbReference type="AlphaFoldDB" id="A0A2T0Q420"/>
<dbReference type="EMBL" id="PVZC01000004">
    <property type="protein sequence ID" value="PRX98547.1"/>
    <property type="molecule type" value="Genomic_DNA"/>
</dbReference>
<accession>A0A2T0Q420</accession>
<name>A0A2T0Q420_9ACTN</name>
<keyword evidence="6" id="KW-1185">Reference proteome</keyword>
<reference evidence="5 6" key="1">
    <citation type="submission" date="2018-03" db="EMBL/GenBank/DDBJ databases">
        <title>Genomic Encyclopedia of Archaeal and Bacterial Type Strains, Phase II (KMG-II): from individual species to whole genera.</title>
        <authorList>
            <person name="Goeker M."/>
        </authorList>
    </citation>
    <scope>NUCLEOTIDE SEQUENCE [LARGE SCALE GENOMIC DNA]</scope>
    <source>
        <strain evidence="5 6">DSM 45601</strain>
    </source>
</reference>
<evidence type="ECO:0000256" key="1">
    <source>
        <dbReference type="ARBA" id="ARBA00023015"/>
    </source>
</evidence>
<dbReference type="Proteomes" id="UP000237846">
    <property type="component" value="Unassembled WGS sequence"/>
</dbReference>
<keyword evidence="1" id="KW-0805">Transcription regulation</keyword>
<keyword evidence="2" id="KW-0238">DNA-binding</keyword>
<dbReference type="InterPro" id="IPR050204">
    <property type="entry name" value="AraC_XylS_family_regulators"/>
</dbReference>
<evidence type="ECO:0000313" key="6">
    <source>
        <dbReference type="Proteomes" id="UP000237846"/>
    </source>
</evidence>
<dbReference type="GO" id="GO:0043565">
    <property type="term" value="F:sequence-specific DNA binding"/>
    <property type="evidence" value="ECO:0007669"/>
    <property type="project" value="InterPro"/>
</dbReference>
<comment type="caution">
    <text evidence="5">The sequence shown here is derived from an EMBL/GenBank/DDBJ whole genome shotgun (WGS) entry which is preliminary data.</text>
</comment>
<feature type="domain" description="HTH araC/xylS-type" evidence="4">
    <location>
        <begin position="155"/>
        <end position="236"/>
    </location>
</feature>
<organism evidence="5 6">
    <name type="scientific">Allonocardiopsis opalescens</name>
    <dbReference type="NCBI Taxonomy" id="1144618"/>
    <lineage>
        <taxon>Bacteria</taxon>
        <taxon>Bacillati</taxon>
        <taxon>Actinomycetota</taxon>
        <taxon>Actinomycetes</taxon>
        <taxon>Streptosporangiales</taxon>
        <taxon>Allonocardiopsis</taxon>
    </lineage>
</organism>
<gene>
    <name evidence="5" type="ORF">CLV72_104124</name>
</gene>
<dbReference type="GO" id="GO:0003700">
    <property type="term" value="F:DNA-binding transcription factor activity"/>
    <property type="evidence" value="ECO:0007669"/>
    <property type="project" value="InterPro"/>
</dbReference>
<dbReference type="Pfam" id="PF12833">
    <property type="entry name" value="HTH_18"/>
    <property type="match status" value="1"/>
</dbReference>
<sequence length="236" mass="24622">MSGPAAHYTESAPPEGLARVLVCRWETLVGAEPRPVLPDGCTDLMWTGERLFVAGPDTGPQPVREPPGTRITGVRFAPGRGPALLGVPGDALRDARPDLALLWRPGEAERLADALAAAPDPAGGLAAAVAGMLRAAGPPEPWVAAVVRAADGGERVADLARRLGLSERQLHRRCLGAFGYGAKTLQRVLRFRRSLRLAGRPGAVLAEVAAEAGYADQSHLAREARALAGAPPAALR</sequence>
<dbReference type="PANTHER" id="PTHR46796">
    <property type="entry name" value="HTH-TYPE TRANSCRIPTIONAL ACTIVATOR RHAS-RELATED"/>
    <property type="match status" value="1"/>
</dbReference>
<keyword evidence="3" id="KW-0804">Transcription</keyword>
<dbReference type="InterPro" id="IPR046532">
    <property type="entry name" value="DUF6597"/>
</dbReference>
<evidence type="ECO:0000256" key="3">
    <source>
        <dbReference type="ARBA" id="ARBA00023163"/>
    </source>
</evidence>
<dbReference type="Gene3D" id="1.10.10.60">
    <property type="entry name" value="Homeodomain-like"/>
    <property type="match status" value="1"/>
</dbReference>
<proteinExistence type="predicted"/>
<evidence type="ECO:0000256" key="2">
    <source>
        <dbReference type="ARBA" id="ARBA00023125"/>
    </source>
</evidence>
<evidence type="ECO:0000313" key="5">
    <source>
        <dbReference type="EMBL" id="PRX98547.1"/>
    </source>
</evidence>
<dbReference type="InterPro" id="IPR018060">
    <property type="entry name" value="HTH_AraC"/>
</dbReference>
<dbReference type="RefSeq" id="WP_106245773.1">
    <property type="nucleotide sequence ID" value="NZ_PVZC01000004.1"/>
</dbReference>
<protein>
    <submittedName>
        <fullName evidence="5">AraC family transcriptional regulator</fullName>
    </submittedName>
</protein>
<dbReference type="Pfam" id="PF20240">
    <property type="entry name" value="DUF6597"/>
    <property type="match status" value="1"/>
</dbReference>